<feature type="domain" description="Nudix hydrolase" evidence="4">
    <location>
        <begin position="6"/>
        <end position="136"/>
    </location>
</feature>
<dbReference type="EMBL" id="JACNJN010000135">
    <property type="protein sequence ID" value="MBC8335985.1"/>
    <property type="molecule type" value="Genomic_DNA"/>
</dbReference>
<evidence type="ECO:0000259" key="4">
    <source>
        <dbReference type="PROSITE" id="PS51462"/>
    </source>
</evidence>
<evidence type="ECO:0000313" key="5">
    <source>
        <dbReference type="EMBL" id="MBC8335985.1"/>
    </source>
</evidence>
<protein>
    <submittedName>
        <fullName evidence="5">NUDIX domain-containing protein</fullName>
    </submittedName>
</protein>
<dbReference type="Pfam" id="PF00293">
    <property type="entry name" value="NUDIX"/>
    <property type="match status" value="1"/>
</dbReference>
<dbReference type="AlphaFoldDB" id="A0A8J6TIN9"/>
<dbReference type="Proteomes" id="UP000614469">
    <property type="component" value="Unassembled WGS sequence"/>
</dbReference>
<accession>A0A8J6TIN9</accession>
<dbReference type="SUPFAM" id="SSF55811">
    <property type="entry name" value="Nudix"/>
    <property type="match status" value="1"/>
</dbReference>
<evidence type="ECO:0000256" key="1">
    <source>
        <dbReference type="ARBA" id="ARBA00005582"/>
    </source>
</evidence>
<dbReference type="InterPro" id="IPR020084">
    <property type="entry name" value="NUDIX_hydrolase_CS"/>
</dbReference>
<dbReference type="PANTHER" id="PTHR43736:SF1">
    <property type="entry name" value="DIHYDRONEOPTERIN TRIPHOSPHATE DIPHOSPHATASE"/>
    <property type="match status" value="1"/>
</dbReference>
<dbReference type="PANTHER" id="PTHR43736">
    <property type="entry name" value="ADP-RIBOSE PYROPHOSPHATASE"/>
    <property type="match status" value="1"/>
</dbReference>
<dbReference type="PRINTS" id="PR00502">
    <property type="entry name" value="NUDIXFAMILY"/>
</dbReference>
<dbReference type="GO" id="GO:0016787">
    <property type="term" value="F:hydrolase activity"/>
    <property type="evidence" value="ECO:0007669"/>
    <property type="project" value="UniProtKB-KW"/>
</dbReference>
<dbReference type="InterPro" id="IPR020476">
    <property type="entry name" value="Nudix_hydrolase"/>
</dbReference>
<evidence type="ECO:0000256" key="3">
    <source>
        <dbReference type="RuleBase" id="RU003476"/>
    </source>
</evidence>
<keyword evidence="2 3" id="KW-0378">Hydrolase</keyword>
<reference evidence="5 6" key="1">
    <citation type="submission" date="2020-08" db="EMBL/GenBank/DDBJ databases">
        <title>Bridging the membrane lipid divide: bacteria of the FCB group superphylum have the potential to synthesize archaeal ether lipids.</title>
        <authorList>
            <person name="Villanueva L."/>
            <person name="Von Meijenfeldt F.A.B."/>
            <person name="Westbye A.B."/>
            <person name="Yadav S."/>
            <person name="Hopmans E.C."/>
            <person name="Dutilh B.E."/>
            <person name="Sinninghe Damste J.S."/>
        </authorList>
    </citation>
    <scope>NUCLEOTIDE SEQUENCE [LARGE SCALE GENOMIC DNA]</scope>
    <source>
        <strain evidence="5">NIOZ-UU36</strain>
    </source>
</reference>
<dbReference type="InterPro" id="IPR000086">
    <property type="entry name" value="NUDIX_hydrolase_dom"/>
</dbReference>
<dbReference type="InterPro" id="IPR015797">
    <property type="entry name" value="NUDIX_hydrolase-like_dom_sf"/>
</dbReference>
<sequence>MTTQNFPHPTVGALIFNPEGKMLLVRTHKFHDKYVVPGGHIEVGEKMTDALIREAKEETGLDVYDLEFIFFQEFIKDESFWKKMHFIFFDFACKTDSREVTLNDEAQSYVWVTMEEALALPIDAYTGNAIRELMRQRG</sequence>
<organism evidence="5 6">
    <name type="scientific">Candidatus Desulfolinea nitratireducens</name>
    <dbReference type="NCBI Taxonomy" id="2841698"/>
    <lineage>
        <taxon>Bacteria</taxon>
        <taxon>Bacillati</taxon>
        <taxon>Chloroflexota</taxon>
        <taxon>Anaerolineae</taxon>
        <taxon>Anaerolineales</taxon>
        <taxon>Anaerolineales incertae sedis</taxon>
        <taxon>Candidatus Desulfolinea</taxon>
    </lineage>
</organism>
<dbReference type="CDD" id="cd18874">
    <property type="entry name" value="NUDIX_Hydrolase"/>
    <property type="match status" value="1"/>
</dbReference>
<gene>
    <name evidence="5" type="ORF">H8E29_12025</name>
</gene>
<dbReference type="PROSITE" id="PS51462">
    <property type="entry name" value="NUDIX"/>
    <property type="match status" value="1"/>
</dbReference>
<comment type="similarity">
    <text evidence="1 3">Belongs to the Nudix hydrolase family.</text>
</comment>
<evidence type="ECO:0000256" key="2">
    <source>
        <dbReference type="ARBA" id="ARBA00022801"/>
    </source>
</evidence>
<dbReference type="PROSITE" id="PS00893">
    <property type="entry name" value="NUDIX_BOX"/>
    <property type="match status" value="1"/>
</dbReference>
<evidence type="ECO:0000313" key="6">
    <source>
        <dbReference type="Proteomes" id="UP000614469"/>
    </source>
</evidence>
<name>A0A8J6TIN9_9CHLR</name>
<proteinExistence type="inferred from homology"/>
<comment type="caution">
    <text evidence="5">The sequence shown here is derived from an EMBL/GenBank/DDBJ whole genome shotgun (WGS) entry which is preliminary data.</text>
</comment>
<dbReference type="Gene3D" id="3.90.79.10">
    <property type="entry name" value="Nucleoside Triphosphate Pyrophosphohydrolase"/>
    <property type="match status" value="1"/>
</dbReference>